<dbReference type="Pfam" id="PF00271">
    <property type="entry name" value="Helicase_C"/>
    <property type="match status" value="1"/>
</dbReference>
<dbReference type="SUPFAM" id="SSF52540">
    <property type="entry name" value="P-loop containing nucleoside triphosphate hydrolases"/>
    <property type="match status" value="2"/>
</dbReference>
<dbReference type="InterPro" id="IPR011545">
    <property type="entry name" value="DEAD/DEAH_box_helicase_dom"/>
</dbReference>
<accession>A0A2M7W527</accession>
<dbReference type="InterPro" id="IPR027417">
    <property type="entry name" value="P-loop_NTPase"/>
</dbReference>
<organism evidence="11 12">
    <name type="scientific">Candidatus Berkelbacteria bacterium CG_4_10_14_0_2_um_filter_35_9_33_12</name>
    <dbReference type="NCBI Taxonomy" id="1974499"/>
    <lineage>
        <taxon>Bacteria</taxon>
        <taxon>Candidatus Berkelbacteria</taxon>
    </lineage>
</organism>
<dbReference type="Pfam" id="PF19833">
    <property type="entry name" value="RecG_dom3_C"/>
    <property type="match status" value="1"/>
</dbReference>
<dbReference type="GO" id="GO:0006281">
    <property type="term" value="P:DNA repair"/>
    <property type="evidence" value="ECO:0007669"/>
    <property type="project" value="UniProtKB-KW"/>
</dbReference>
<evidence type="ECO:0000256" key="1">
    <source>
        <dbReference type="ARBA" id="ARBA00022741"/>
    </source>
</evidence>
<dbReference type="InterPro" id="IPR047112">
    <property type="entry name" value="RecG/Mfd"/>
</dbReference>
<dbReference type="GO" id="GO:0005524">
    <property type="term" value="F:ATP binding"/>
    <property type="evidence" value="ECO:0007669"/>
    <property type="project" value="UniProtKB-KW"/>
</dbReference>
<dbReference type="GO" id="GO:0003677">
    <property type="term" value="F:DNA binding"/>
    <property type="evidence" value="ECO:0007669"/>
    <property type="project" value="UniProtKB-KW"/>
</dbReference>
<evidence type="ECO:0000256" key="8">
    <source>
        <dbReference type="ARBA" id="ARBA00049819"/>
    </source>
</evidence>
<keyword evidence="3" id="KW-0378">Hydrolase</keyword>
<reference evidence="12" key="1">
    <citation type="submission" date="2017-09" db="EMBL/GenBank/DDBJ databases">
        <title>Depth-based differentiation of microbial function through sediment-hosted aquifers and enrichment of novel symbionts in the deep terrestrial subsurface.</title>
        <authorList>
            <person name="Probst A.J."/>
            <person name="Ladd B."/>
            <person name="Jarett J.K."/>
            <person name="Geller-Mcgrath D.E."/>
            <person name="Sieber C.M.K."/>
            <person name="Emerson J.B."/>
            <person name="Anantharaman K."/>
            <person name="Thomas B.C."/>
            <person name="Malmstrom R."/>
            <person name="Stieglmeier M."/>
            <person name="Klingl A."/>
            <person name="Woyke T."/>
            <person name="Ryan C.M."/>
            <person name="Banfield J.F."/>
        </authorList>
    </citation>
    <scope>NUCLEOTIDE SEQUENCE [LARGE SCALE GENOMIC DNA]</scope>
</reference>
<evidence type="ECO:0000256" key="5">
    <source>
        <dbReference type="ARBA" id="ARBA00022840"/>
    </source>
</evidence>
<evidence type="ECO:0000313" key="11">
    <source>
        <dbReference type="EMBL" id="PJA21008.1"/>
    </source>
</evidence>
<dbReference type="Proteomes" id="UP000230137">
    <property type="component" value="Unassembled WGS sequence"/>
</dbReference>
<dbReference type="InterPro" id="IPR014001">
    <property type="entry name" value="Helicase_ATP-bd"/>
</dbReference>
<dbReference type="InterPro" id="IPR033454">
    <property type="entry name" value="RecG_wedge"/>
</dbReference>
<dbReference type="AlphaFoldDB" id="A0A2M7W527"/>
<dbReference type="CDD" id="cd04488">
    <property type="entry name" value="RecG_wedge_OBF"/>
    <property type="match status" value="1"/>
</dbReference>
<sequence length="686" mass="78953">MLKFNSQLSEISGLGENYKKLFAKNGILTIEDLLRYFPYKYINFNRTTKICDLKLGNNSAIKVRITDIKEKISHRRRIYLLEIVASDATGMIKFIFFNQPYLKNVFSVGKDIFFYGEVIEVKKALTLRNPKYSFFPQIQPIYHTIQSLTSKKIAYFERSIINLNSGIEEDLPNQVLEKYQLISIKDAIYKIHLPQNSHDIFTAYRRLALEEVSYIILNSLKIREKIKQQTAYPVEIKSRYRKDFEKKLDFKLTTSQDKVISEIQNDISKNQPMNRLLQGDVGSGKTVVGASVIYQCFKSGIKAVWLVPTEILARQQYLKLKSIFSDENINIGLLTSKESLIENKVKKSSFIDWLKKGFLDIAVGTHALLQDSIEIKKLGLVIVDEQHRFGVKQRYKLKKISQNQAIVPHFLSMTATPIPRSLALTFFGDLDVSQIDELPKNRLPIITTIIKDEQREIVYEKIKTELINQHQIYIITPLVEKKINEDDEKLFDLDSKKAAKDEYEIIKKKYPNNRVGLLYGKMKYGEKSKIMDDFKAGKIEILVSTSVVEVGVDVKKATVIVIEGAENFGLSQLHQFRGRVGRSDLQSYCYAIAPSKNPVSLERLNIFCQYSDGFKLAEKDLQIRGQGDLGGLRQSGMMKLKIARLSDKILIKTAKEIAIEMITNNLFDKKIIDKKLAQYFHHLHLE</sequence>
<comment type="caution">
    <text evidence="11">The sequence shown here is derived from an EMBL/GenBank/DDBJ whole genome shotgun (WGS) entry which is preliminary data.</text>
</comment>
<evidence type="ECO:0000256" key="3">
    <source>
        <dbReference type="ARBA" id="ARBA00022801"/>
    </source>
</evidence>
<keyword evidence="6" id="KW-0238">DNA-binding</keyword>
<keyword evidence="1" id="KW-0547">Nucleotide-binding</keyword>
<evidence type="ECO:0000259" key="9">
    <source>
        <dbReference type="PROSITE" id="PS51192"/>
    </source>
</evidence>
<dbReference type="GO" id="GO:0003678">
    <property type="term" value="F:DNA helicase activity"/>
    <property type="evidence" value="ECO:0007669"/>
    <property type="project" value="TreeGrafter"/>
</dbReference>
<dbReference type="SMART" id="SM00490">
    <property type="entry name" value="HELICc"/>
    <property type="match status" value="1"/>
</dbReference>
<keyword evidence="5" id="KW-0067">ATP-binding</keyword>
<dbReference type="PROSITE" id="PS51192">
    <property type="entry name" value="HELICASE_ATP_BIND_1"/>
    <property type="match status" value="1"/>
</dbReference>
<dbReference type="InterPro" id="IPR001650">
    <property type="entry name" value="Helicase_C-like"/>
</dbReference>
<evidence type="ECO:0000256" key="7">
    <source>
        <dbReference type="ARBA" id="ARBA00023204"/>
    </source>
</evidence>
<evidence type="ECO:0000256" key="4">
    <source>
        <dbReference type="ARBA" id="ARBA00022806"/>
    </source>
</evidence>
<keyword evidence="7" id="KW-0234">DNA repair</keyword>
<dbReference type="SMART" id="SM00487">
    <property type="entry name" value="DEXDc"/>
    <property type="match status" value="1"/>
</dbReference>
<dbReference type="GO" id="GO:0016787">
    <property type="term" value="F:hydrolase activity"/>
    <property type="evidence" value="ECO:0007669"/>
    <property type="project" value="UniProtKB-KW"/>
</dbReference>
<dbReference type="Pfam" id="PF00270">
    <property type="entry name" value="DEAD"/>
    <property type="match status" value="1"/>
</dbReference>
<dbReference type="PANTHER" id="PTHR47964:SF1">
    <property type="entry name" value="ATP-DEPENDENT DNA HELICASE HOMOLOG RECG, CHLOROPLASTIC"/>
    <property type="match status" value="1"/>
</dbReference>
<dbReference type="Gene3D" id="3.40.50.300">
    <property type="entry name" value="P-loop containing nucleotide triphosphate hydrolases"/>
    <property type="match status" value="2"/>
</dbReference>
<evidence type="ECO:0000313" key="12">
    <source>
        <dbReference type="Proteomes" id="UP000230137"/>
    </source>
</evidence>
<proteinExistence type="predicted"/>
<dbReference type="Gene3D" id="2.40.50.140">
    <property type="entry name" value="Nucleic acid-binding proteins"/>
    <property type="match status" value="1"/>
</dbReference>
<gene>
    <name evidence="11" type="ORF">COX60_00120</name>
</gene>
<feature type="domain" description="Helicase C-terminal" evidence="10">
    <location>
        <begin position="478"/>
        <end position="622"/>
    </location>
</feature>
<dbReference type="SUPFAM" id="SSF50249">
    <property type="entry name" value="Nucleic acid-binding proteins"/>
    <property type="match status" value="1"/>
</dbReference>
<dbReference type="InterPro" id="IPR012340">
    <property type="entry name" value="NA-bd_OB-fold"/>
</dbReference>
<evidence type="ECO:0000256" key="2">
    <source>
        <dbReference type="ARBA" id="ARBA00022763"/>
    </source>
</evidence>
<protein>
    <recommendedName>
        <fullName evidence="8">Probable DNA 3'-5' helicase RecG</fullName>
    </recommendedName>
</protein>
<dbReference type="EMBL" id="PFQF01000003">
    <property type="protein sequence ID" value="PJA21008.1"/>
    <property type="molecule type" value="Genomic_DNA"/>
</dbReference>
<dbReference type="InterPro" id="IPR045562">
    <property type="entry name" value="RecG_dom3_C"/>
</dbReference>
<keyword evidence="4 11" id="KW-0347">Helicase</keyword>
<dbReference type="PROSITE" id="PS51194">
    <property type="entry name" value="HELICASE_CTER"/>
    <property type="match status" value="1"/>
</dbReference>
<evidence type="ECO:0000259" key="10">
    <source>
        <dbReference type="PROSITE" id="PS51194"/>
    </source>
</evidence>
<dbReference type="PANTHER" id="PTHR47964">
    <property type="entry name" value="ATP-DEPENDENT DNA HELICASE HOMOLOG RECG, CHLOROPLASTIC"/>
    <property type="match status" value="1"/>
</dbReference>
<dbReference type="Pfam" id="PF17191">
    <property type="entry name" value="RecG_wedge"/>
    <property type="match status" value="1"/>
</dbReference>
<keyword evidence="2" id="KW-0227">DNA damage</keyword>
<feature type="domain" description="Helicase ATP-binding" evidence="9">
    <location>
        <begin position="266"/>
        <end position="435"/>
    </location>
</feature>
<evidence type="ECO:0000256" key="6">
    <source>
        <dbReference type="ARBA" id="ARBA00023125"/>
    </source>
</evidence>
<name>A0A2M7W527_9BACT</name>